<proteinExistence type="predicted"/>
<evidence type="ECO:0000313" key="1">
    <source>
        <dbReference type="EMBL" id="KAJ9114297.1"/>
    </source>
</evidence>
<dbReference type="Proteomes" id="UP001243375">
    <property type="component" value="Unassembled WGS sequence"/>
</dbReference>
<reference evidence="1" key="1">
    <citation type="submission" date="2023-04" db="EMBL/GenBank/DDBJ databases">
        <title>Draft Genome sequencing of Naganishia species isolated from polar environments using Oxford Nanopore Technology.</title>
        <authorList>
            <person name="Leo P."/>
            <person name="Venkateswaran K."/>
        </authorList>
    </citation>
    <scope>NUCLEOTIDE SEQUENCE</scope>
    <source>
        <strain evidence="1">MNA-CCFEE 5425</strain>
    </source>
</reference>
<protein>
    <submittedName>
        <fullName evidence="1">Uncharacterized protein</fullName>
    </submittedName>
</protein>
<sequence length="1544" mass="170418">MPSCGPIHLPSEEDNKKKTLAPKVTRGIVVSEIIRTVSLAGAVGAQTYSAIWAKKHSGSSENGWGLPNRVDLKVWFALGKWHFQVASAACLMAALVASIYLAISRRHTLIRKFTYTLVNIVLLALFVFNAYRKVYPLATYWPISASEPSWATWALSACLTVAAVFVPLFQPRPAAYSYIDRDEQEDKVPGATSIRNPTPHPQLTASLFSSTFYSFMDPVLLQAFRSSRATKPTFNAKDLPPTRPQDLSKCLDEEYMPLMDPIARRQRGLKDRSLLMNILGAFKGVSAVMASMMVLKVVAEFLSPIALERLLSYIERNGEEATFRPWIWIALLFLGPVLSSIATQCYGLLSTTTVLRMESIFTQLLFRHALRIRMQDDTTQVKAQILPSSAREPELIPDLTEELPVKGHEVTESATAEIPAAIDDISEVLADTSSKDNEPGKQASLVGRIITLMSADIDQMMEGRDVMLVAVYGPLQILLGTIFLYQILSWSAVVGMLVNFVTLPIPGMLAKLLNDAQADLMKVTDKRVQAVSEALTTLRLVKTFAWEENVMKQLEAKRDAEIKAIKRTKILNCVIGGVVWVMPVVPMALSYGLYVGVEHQPLSAAKVFSSLSVFDMIRSGSWILLDQVQKLITVRVSLQRVDEFLRQTRLLDRFASDKSGSDPQYGKGESTEEDKVYVQDCDFTWQTGDDGKEIRQSEHSPFRLTVGTIEFPSRQTTIINGPTGCGKTSLLMALLGEMDQLPRSLPACVHLPRTRGVALCMQTAWVMEGTVKDNIVFGSMYDETRYRQVLHQCALTQDLELWDAGDQTELGEKGLTASGGQKARISLARAVYSSAQTLLLDDVLAALDLHTTKSIVDRLFRGDLLKDRTVIVVTHHVSLLKPVADFVISVSADGVVHSPKAIDRAERSGTNSETSSTLETDLFDDRKGLDDIDRKPTGKLLVEEEKAQGKVSRRTILQYFASVGGPFYWTIYFGDIFFGEVLFAFCNLWLGIWSRAYEGTDPAKVSILYYLGIYVSLMILQNVSYCTSALILTFGCLRASRDLHRRLTTSVLNSTLRWLDTTPTGNMISRFTKDMKSCDSALPRVFQGFSELTVTLAMKFVLLVWLVPAFAPLAIAVGLVGGLVGEFYVRAQMDVKREASNAKSPLFSQFAAVISGVVSIRAYGTEERVQAQLQKRADHYTRCATAMYNLNRWINIRVDLLGAIFSSGLAFFLVYGSNNFDSVLIGFGLNQAVSVSEIILHWVKVSNEFEIQCNSVERINEFLNIDKEPEATPKGEPSASWPTSGEIVFDNVSARYFAGGPQVLKDLSFRIKSGSRVGIIGRTGSGKSTLALALLRLIPLEGSITISGQDTKKLNLQALRRNIMSIPQEPTLLAGTLRTNLDPFGEYQDIDLYAAMRISGLGSGSISAKSKKSSSTTKLTLDSEIASGGTNLSQGQRQLVSLARALVRNSKVLILDEATASVDFETDHLVQQAIRNLHGVTILTIAHRLATIMDYDFLLVLGDGKVLEYDTPKALLANSKGLLRSLVDSSAEKEELENLAGFTT</sequence>
<name>A0ACC2WTC8_9TREE</name>
<organism evidence="1 2">
    <name type="scientific">Naganishia vaughanmartiniae</name>
    <dbReference type="NCBI Taxonomy" id="1424756"/>
    <lineage>
        <taxon>Eukaryota</taxon>
        <taxon>Fungi</taxon>
        <taxon>Dikarya</taxon>
        <taxon>Basidiomycota</taxon>
        <taxon>Agaricomycotina</taxon>
        <taxon>Tremellomycetes</taxon>
        <taxon>Filobasidiales</taxon>
        <taxon>Filobasidiaceae</taxon>
        <taxon>Naganishia</taxon>
    </lineage>
</organism>
<comment type="caution">
    <text evidence="1">The sequence shown here is derived from an EMBL/GenBank/DDBJ whole genome shotgun (WGS) entry which is preliminary data.</text>
</comment>
<keyword evidence="2" id="KW-1185">Reference proteome</keyword>
<evidence type="ECO:0000313" key="2">
    <source>
        <dbReference type="Proteomes" id="UP001243375"/>
    </source>
</evidence>
<accession>A0ACC2WTC8</accession>
<gene>
    <name evidence="1" type="ORF">QFC22_005749</name>
</gene>
<dbReference type="EMBL" id="JASBWU010000019">
    <property type="protein sequence ID" value="KAJ9114297.1"/>
    <property type="molecule type" value="Genomic_DNA"/>
</dbReference>